<dbReference type="Pfam" id="PF07610">
    <property type="entry name" value="DUF1573"/>
    <property type="match status" value="1"/>
</dbReference>
<evidence type="ECO:0008006" key="3">
    <source>
        <dbReference type="Google" id="ProtNLM"/>
    </source>
</evidence>
<protein>
    <recommendedName>
        <fullName evidence="3">DUF1573 domain-containing protein</fullName>
    </recommendedName>
</protein>
<keyword evidence="2" id="KW-1185">Reference proteome</keyword>
<dbReference type="KEGG" id="rml:FF011L_40720"/>
<sequence>MHNLIRGALFCLLLMPCTVRGQDWARKMFPETNHDFHAVARGAKVVHHFEFENLYQEDLHVSAVRSSCGCTTPTVTKSTVGSREKSAIVATFNTSSYTGPKSATVTVVFDRPYYAEVQLTVAGNIRTDVMFTPGEADFGEVKEGTTKEIKLSVSNLNRPNWRITDVRSQCTDMLVKLSPPIQQGRGVKYDLTLSLKESMPVGEIHEQVSLVTNDPSSANVDMCVSGVVRPSLSINPGALSMGGVATKGVFERRLIVRADEPFAIKEVICPDDRFQFKAPEGKKKIHFLPLTFQAGEDAAAIAQKIRVVSDLPNDRYAEMLVTGTVVPAKPTTP</sequence>
<dbReference type="AlphaFoldDB" id="A0A517MK59"/>
<dbReference type="EMBL" id="CP036262">
    <property type="protein sequence ID" value="QDS95279.1"/>
    <property type="molecule type" value="Genomic_DNA"/>
</dbReference>
<dbReference type="PANTHER" id="PTHR37833:SF1">
    <property type="entry name" value="SIGNAL PEPTIDE PROTEIN"/>
    <property type="match status" value="1"/>
</dbReference>
<evidence type="ECO:0000313" key="2">
    <source>
        <dbReference type="Proteomes" id="UP000320672"/>
    </source>
</evidence>
<gene>
    <name evidence="1" type="ORF">FF011L_40720</name>
</gene>
<dbReference type="PANTHER" id="PTHR37833">
    <property type="entry name" value="LIPOPROTEIN-RELATED"/>
    <property type="match status" value="1"/>
</dbReference>
<name>A0A517MK59_9BACT</name>
<proteinExistence type="predicted"/>
<dbReference type="InterPro" id="IPR011467">
    <property type="entry name" value="DUF1573"/>
</dbReference>
<accession>A0A517MK59</accession>
<evidence type="ECO:0000313" key="1">
    <source>
        <dbReference type="EMBL" id="QDS95279.1"/>
    </source>
</evidence>
<dbReference type="Gene3D" id="2.60.40.10">
    <property type="entry name" value="Immunoglobulins"/>
    <property type="match status" value="2"/>
</dbReference>
<dbReference type="Proteomes" id="UP000320672">
    <property type="component" value="Chromosome"/>
</dbReference>
<dbReference type="RefSeq" id="WP_246109510.1">
    <property type="nucleotide sequence ID" value="NZ_CP036262.1"/>
</dbReference>
<dbReference type="InterPro" id="IPR013783">
    <property type="entry name" value="Ig-like_fold"/>
</dbReference>
<organism evidence="1 2">
    <name type="scientific">Roseimaritima multifibrata</name>
    <dbReference type="NCBI Taxonomy" id="1930274"/>
    <lineage>
        <taxon>Bacteria</taxon>
        <taxon>Pseudomonadati</taxon>
        <taxon>Planctomycetota</taxon>
        <taxon>Planctomycetia</taxon>
        <taxon>Pirellulales</taxon>
        <taxon>Pirellulaceae</taxon>
        <taxon>Roseimaritima</taxon>
    </lineage>
</organism>
<reference evidence="1 2" key="1">
    <citation type="submission" date="2019-02" db="EMBL/GenBank/DDBJ databases">
        <title>Deep-cultivation of Planctomycetes and their phenomic and genomic characterization uncovers novel biology.</title>
        <authorList>
            <person name="Wiegand S."/>
            <person name="Jogler M."/>
            <person name="Boedeker C."/>
            <person name="Pinto D."/>
            <person name="Vollmers J."/>
            <person name="Rivas-Marin E."/>
            <person name="Kohn T."/>
            <person name="Peeters S.H."/>
            <person name="Heuer A."/>
            <person name="Rast P."/>
            <person name="Oberbeckmann S."/>
            <person name="Bunk B."/>
            <person name="Jeske O."/>
            <person name="Meyerdierks A."/>
            <person name="Storesund J.E."/>
            <person name="Kallscheuer N."/>
            <person name="Luecker S."/>
            <person name="Lage O.M."/>
            <person name="Pohl T."/>
            <person name="Merkel B.J."/>
            <person name="Hornburger P."/>
            <person name="Mueller R.-W."/>
            <person name="Bruemmer F."/>
            <person name="Labrenz M."/>
            <person name="Spormann A.M."/>
            <person name="Op den Camp H."/>
            <person name="Overmann J."/>
            <person name="Amann R."/>
            <person name="Jetten M.S.M."/>
            <person name="Mascher T."/>
            <person name="Medema M.H."/>
            <person name="Devos D.P."/>
            <person name="Kaster A.-K."/>
            <person name="Ovreas L."/>
            <person name="Rohde M."/>
            <person name="Galperin M.Y."/>
            <person name="Jogler C."/>
        </authorList>
    </citation>
    <scope>NUCLEOTIDE SEQUENCE [LARGE SCALE GENOMIC DNA]</scope>
    <source>
        <strain evidence="1 2">FF011L</strain>
    </source>
</reference>